<dbReference type="SUPFAM" id="SSF51197">
    <property type="entry name" value="Clavaminate synthase-like"/>
    <property type="match status" value="1"/>
</dbReference>
<dbReference type="InterPro" id="IPR010856">
    <property type="entry name" value="Gig2-like"/>
</dbReference>
<dbReference type="Gene3D" id="2.60.120.330">
    <property type="entry name" value="B-lactam Antibiotic, Isopenicillin N Synthase, Chain"/>
    <property type="match status" value="1"/>
</dbReference>
<proteinExistence type="predicted"/>
<dbReference type="PANTHER" id="PTHR30613:SF1">
    <property type="entry name" value="DUF1479 DOMAIN PROTEIN (AFU_ORTHOLOGUE AFUA_5G09280)"/>
    <property type="match status" value="1"/>
</dbReference>
<sequence>MSTNKSFSWPNWPDITDDATTLKHYLDDPDYVAAKQKITQMFGQESLVQGWIKTCTELEALAKEVREKREGIFPVIEMEDIARGLDAPEKLDEIRRIGSFIVRGVIPSSEIEPIFEDLKEYIATNKDEITGYPHENPAIYCVYSSPAQNNLRSHPKLVDLMRWANNLWDYSESDSDTSPNPLVYADRVRVRAPGAEFLGLGPHIDSGGLCRWTEPVYREVYSDIFSGNLEGRNRYNMSKRKDADQGFYSRSGDLASTVLRSFQGWTALTKTAPQEGTILLYPNVHLAIAYVLLRPFFSPPADETKIMDPHEWTFDASGSWFPGASKTGGQCLSPSSHPHLRLKECLLHVPALDAGDTVWWHSDVCHAVDPEHVGNIEASVAYIAATPTTRINKEHMRGQYDKMALGLAPPDYSDGVDESKFKGFQGFEGKEALFKTLMGY</sequence>
<dbReference type="OrthoDB" id="8249012at2759"/>
<protein>
    <recommendedName>
        <fullName evidence="3">DUF1479 domain protein</fullName>
    </recommendedName>
</protein>
<gene>
    <name evidence="1" type="ORF">N7496_006539</name>
</gene>
<evidence type="ECO:0000313" key="2">
    <source>
        <dbReference type="Proteomes" id="UP001147782"/>
    </source>
</evidence>
<organism evidence="1 2">
    <name type="scientific">Penicillium cataractarum</name>
    <dbReference type="NCBI Taxonomy" id="2100454"/>
    <lineage>
        <taxon>Eukaryota</taxon>
        <taxon>Fungi</taxon>
        <taxon>Dikarya</taxon>
        <taxon>Ascomycota</taxon>
        <taxon>Pezizomycotina</taxon>
        <taxon>Eurotiomycetes</taxon>
        <taxon>Eurotiomycetidae</taxon>
        <taxon>Eurotiales</taxon>
        <taxon>Aspergillaceae</taxon>
        <taxon>Penicillium</taxon>
    </lineage>
</organism>
<reference evidence="1" key="1">
    <citation type="submission" date="2022-11" db="EMBL/GenBank/DDBJ databases">
        <authorList>
            <person name="Petersen C."/>
        </authorList>
    </citation>
    <scope>NUCLEOTIDE SEQUENCE</scope>
    <source>
        <strain evidence="1">IBT 29864</strain>
    </source>
</reference>
<dbReference type="PANTHER" id="PTHR30613">
    <property type="entry name" value="UNCHARACTERIZED PROTEIN YBIU-RELATED"/>
    <property type="match status" value="1"/>
</dbReference>
<evidence type="ECO:0000313" key="1">
    <source>
        <dbReference type="EMBL" id="KAJ5370447.1"/>
    </source>
</evidence>
<name>A0A9W9S1P7_9EURO</name>
<accession>A0A9W9S1P7</accession>
<dbReference type="GeneID" id="81438647"/>
<dbReference type="RefSeq" id="XP_056554881.1">
    <property type="nucleotide sequence ID" value="XM_056699468.1"/>
</dbReference>
<evidence type="ECO:0008006" key="3">
    <source>
        <dbReference type="Google" id="ProtNLM"/>
    </source>
</evidence>
<dbReference type="EMBL" id="JAPZBS010000005">
    <property type="protein sequence ID" value="KAJ5370447.1"/>
    <property type="molecule type" value="Genomic_DNA"/>
</dbReference>
<keyword evidence="2" id="KW-1185">Reference proteome</keyword>
<comment type="caution">
    <text evidence="1">The sequence shown here is derived from an EMBL/GenBank/DDBJ whole genome shotgun (WGS) entry which is preliminary data.</text>
</comment>
<dbReference type="Pfam" id="PF07350">
    <property type="entry name" value="Gig2-like"/>
    <property type="match status" value="1"/>
</dbReference>
<dbReference type="InterPro" id="IPR027443">
    <property type="entry name" value="IPNS-like_sf"/>
</dbReference>
<dbReference type="AlphaFoldDB" id="A0A9W9S1P7"/>
<dbReference type="Proteomes" id="UP001147782">
    <property type="component" value="Unassembled WGS sequence"/>
</dbReference>
<reference evidence="1" key="2">
    <citation type="journal article" date="2023" name="IMA Fungus">
        <title>Comparative genomic study of the Penicillium genus elucidates a diverse pangenome and 15 lateral gene transfer events.</title>
        <authorList>
            <person name="Petersen C."/>
            <person name="Sorensen T."/>
            <person name="Nielsen M.R."/>
            <person name="Sondergaard T.E."/>
            <person name="Sorensen J.L."/>
            <person name="Fitzpatrick D.A."/>
            <person name="Frisvad J.C."/>
            <person name="Nielsen K.L."/>
        </authorList>
    </citation>
    <scope>NUCLEOTIDE SEQUENCE</scope>
    <source>
        <strain evidence="1">IBT 29864</strain>
    </source>
</reference>